<gene>
    <name evidence="2" type="primary">n298L</name>
    <name evidence="2" type="ORF">FR483_n298L</name>
</gene>
<organism evidence="2 3">
    <name type="scientific">Paramecium bursaria Chlorella virus FR483</name>
    <name type="common">PBCV-FR483</name>
    <dbReference type="NCBI Taxonomy" id="399781"/>
    <lineage>
        <taxon>Viruses</taxon>
        <taxon>Varidnaviria</taxon>
        <taxon>Bamfordvirae</taxon>
        <taxon>Nucleocytoviricota</taxon>
        <taxon>Megaviricetes</taxon>
        <taxon>Algavirales</taxon>
        <taxon>Phycodnaviridae</taxon>
        <taxon>Chlorovirus</taxon>
        <taxon>Chlorovirus conductrix</taxon>
        <taxon>Paramecium bursaria Chlorella virus A1</taxon>
    </lineage>
</organism>
<evidence type="ECO:0000313" key="3">
    <source>
        <dbReference type="Proteomes" id="UP000204095"/>
    </source>
</evidence>
<protein>
    <submittedName>
        <fullName evidence="2">Uncharacterized protein n298L</fullName>
    </submittedName>
</protein>
<dbReference type="GeneID" id="5469722"/>
<proteinExistence type="predicted"/>
<accession>A7J702</accession>
<dbReference type="Proteomes" id="UP000204095">
    <property type="component" value="Segment"/>
</dbReference>
<dbReference type="RefSeq" id="YP_001425930.1">
    <property type="nucleotide sequence ID" value="NC_008603.1"/>
</dbReference>
<organismHost>
    <name type="scientific">Paramecium bursaria</name>
    <dbReference type="NCBI Taxonomy" id="74790"/>
</organismHost>
<feature type="compositionally biased region" description="Basic and acidic residues" evidence="1">
    <location>
        <begin position="1"/>
        <end position="15"/>
    </location>
</feature>
<evidence type="ECO:0000256" key="1">
    <source>
        <dbReference type="SAM" id="MobiDB-lite"/>
    </source>
</evidence>
<reference evidence="2 3" key="1">
    <citation type="journal article" date="2007" name="Virology">
        <title>Sequence and annotation of the 314-kb MT325 and the 321-kb FR483 viruses that infect Chlorella Pbi.</title>
        <authorList>
            <person name="Fitzgerald L.A."/>
            <person name="Graves M.V."/>
            <person name="Li X."/>
            <person name="Feldblyum T."/>
            <person name="Hartigan J."/>
            <person name="Van Etten J.L."/>
        </authorList>
    </citation>
    <scope>NUCLEOTIDE SEQUENCE [LARGE SCALE GENOMIC DNA]</scope>
    <source>
        <strain evidence="2 3">FR483</strain>
    </source>
</reference>
<name>A7J702_PBCVF</name>
<dbReference type="EMBL" id="DQ890022">
    <property type="protein sequence ID" value="ABT15583.1"/>
    <property type="molecule type" value="Genomic_DNA"/>
</dbReference>
<dbReference type="KEGG" id="vg:5469722"/>
<evidence type="ECO:0000313" key="2">
    <source>
        <dbReference type="EMBL" id="ABT15583.1"/>
    </source>
</evidence>
<sequence>MHPEHTSPNHLEHTDTNPSHLGHMDTSLSRLGHTHTSLSQFLSTNQVLIMCLLHAAASCKTSIYIYIVKVTIRHCTSSSDNF</sequence>
<feature type="region of interest" description="Disordered" evidence="1">
    <location>
        <begin position="1"/>
        <end position="26"/>
    </location>
</feature>